<gene>
    <name evidence="2" type="ORF">XELAEV_18017926mg</name>
</gene>
<organism evidence="2 3">
    <name type="scientific">Xenopus laevis</name>
    <name type="common">African clawed frog</name>
    <dbReference type="NCBI Taxonomy" id="8355"/>
    <lineage>
        <taxon>Eukaryota</taxon>
        <taxon>Metazoa</taxon>
        <taxon>Chordata</taxon>
        <taxon>Craniata</taxon>
        <taxon>Vertebrata</taxon>
        <taxon>Euteleostomi</taxon>
        <taxon>Amphibia</taxon>
        <taxon>Batrachia</taxon>
        <taxon>Anura</taxon>
        <taxon>Pipoidea</taxon>
        <taxon>Pipidae</taxon>
        <taxon>Xenopodinae</taxon>
        <taxon>Xenopus</taxon>
        <taxon>Xenopus</taxon>
    </lineage>
</organism>
<evidence type="ECO:0000313" key="3">
    <source>
        <dbReference type="Proteomes" id="UP000694892"/>
    </source>
</evidence>
<dbReference type="PANTHER" id="PTHR21301:SF12">
    <property type="match status" value="1"/>
</dbReference>
<proteinExistence type="predicted"/>
<sequence length="723" mass="83840">MWSCNTEASNGVISSEPQVSPCDIFFRLPDRSGTKAYSLACIPQSALPCRRTGNGIVHLEQLLDLVITARLVCWQYIHTHLKLKSVFNPSYTNSHFIDTFKELVLEDIENININTTQKQNLTKGKKKALKDLQNDRSITYQKLKNDPTVNYQKQLVCLLNKAKEDGILNSNEYNYLKINHPIIPVIYILPKIHKDRNNPPGRPIISGCGSLTSNLSEYIDLFLQKYVINLPSHLKDTIDTIKFLSNISWKKGYILGTLKKYLDEDPSLEKSQKVFLIDSIEFILTKNYFWFENEYYLQTKGTAMGTRFAPSYANLFMGNWENTNILPLLNENMNKNEGLVVWKRYIDDCLFIWNGTQNGLKEFLNGLNLNNQNIHLTSNYSTESVNFLDLTISAENGKLETCLYRKPTDCNGFIIKKSCHHKKWLNSIPYSQFNRIKRNCSKPSDYEKECQILSSQLIDKGYDEKLIQEAKSLCDKKDRKELITHNTAKKHSKNTISFITTYNNSNKELETIIQKHWHILQKDKDLQEHLTKNPQIVYKKPNIIKQILAPSCLPPIDCNRIPKSFLERKNGFFTCRTCKGCKTSKINDRKADKFISNVTKEEFNIKTILTCNSKNIIYLLQCPCNLQYIGRTNRTLKIRIREHMNNIKKGLLTHSVSAHFKTHHNSDPSLLKFMGIAQKKKHWRGNDIVQAISREETYWIHKLKTLTPKCLNIEIDLKCFLME</sequence>
<reference evidence="3" key="1">
    <citation type="journal article" date="2016" name="Nature">
        <title>Genome evolution in the allotetraploid frog Xenopus laevis.</title>
        <authorList>
            <person name="Session A.M."/>
            <person name="Uno Y."/>
            <person name="Kwon T."/>
            <person name="Chapman J.A."/>
            <person name="Toyoda A."/>
            <person name="Takahashi S."/>
            <person name="Fukui A."/>
            <person name="Hikosaka A."/>
            <person name="Suzuki A."/>
            <person name="Kondo M."/>
            <person name="van Heeringen S.J."/>
            <person name="Quigley I."/>
            <person name="Heinz S."/>
            <person name="Ogino H."/>
            <person name="Ochi H."/>
            <person name="Hellsten U."/>
            <person name="Lyons J.B."/>
            <person name="Simakov O."/>
            <person name="Putnam N."/>
            <person name="Stites J."/>
            <person name="Kuroki Y."/>
            <person name="Tanaka T."/>
            <person name="Michiue T."/>
            <person name="Watanabe M."/>
            <person name="Bogdanovic O."/>
            <person name="Lister R."/>
            <person name="Georgiou G."/>
            <person name="Paranjpe S.S."/>
            <person name="van Kruijsbergen I."/>
            <person name="Shu S."/>
            <person name="Carlson J."/>
            <person name="Kinoshita T."/>
            <person name="Ohta Y."/>
            <person name="Mawaribuchi S."/>
            <person name="Jenkins J."/>
            <person name="Grimwood J."/>
            <person name="Schmutz J."/>
            <person name="Mitros T."/>
            <person name="Mozaffari S.V."/>
            <person name="Suzuki Y."/>
            <person name="Haramoto Y."/>
            <person name="Yamamoto T.S."/>
            <person name="Takagi C."/>
            <person name="Heald R."/>
            <person name="Miller K."/>
            <person name="Haudenschild C."/>
            <person name="Kitzman J."/>
            <person name="Nakayama T."/>
            <person name="Izutsu Y."/>
            <person name="Robert J."/>
            <person name="Fortriede J."/>
            <person name="Burns K."/>
            <person name="Lotay V."/>
            <person name="Karimi K."/>
            <person name="Yasuoka Y."/>
            <person name="Dichmann D.S."/>
            <person name="Flajnik M.F."/>
            <person name="Houston D.W."/>
            <person name="Shendure J."/>
            <person name="DuPasquier L."/>
            <person name="Vize P.D."/>
            <person name="Zorn A.M."/>
            <person name="Ito M."/>
            <person name="Marcotte E.M."/>
            <person name="Wallingford J.B."/>
            <person name="Ito Y."/>
            <person name="Asashima M."/>
            <person name="Ueno N."/>
            <person name="Matsuda Y."/>
            <person name="Veenstra G.J."/>
            <person name="Fujiyama A."/>
            <person name="Harland R.M."/>
            <person name="Taira M."/>
            <person name="Rokhsar D.S."/>
        </authorList>
    </citation>
    <scope>NUCLEOTIDE SEQUENCE [LARGE SCALE GENOMIC DNA]</scope>
    <source>
        <strain evidence="3">J</strain>
    </source>
</reference>
<accession>A0A974DE41</accession>
<dbReference type="Pfam" id="PF26215">
    <property type="entry name" value="HTH_animal"/>
    <property type="match status" value="1"/>
</dbReference>
<evidence type="ECO:0000313" key="2">
    <source>
        <dbReference type="EMBL" id="OCT89306.1"/>
    </source>
</evidence>
<dbReference type="AlphaFoldDB" id="A0A974DE41"/>
<dbReference type="PANTHER" id="PTHR21301">
    <property type="entry name" value="REVERSE TRANSCRIPTASE"/>
    <property type="match status" value="1"/>
</dbReference>
<dbReference type="CDD" id="cd10442">
    <property type="entry name" value="GIY-YIG_PLEs"/>
    <property type="match status" value="1"/>
</dbReference>
<evidence type="ECO:0000259" key="1">
    <source>
        <dbReference type="Pfam" id="PF26215"/>
    </source>
</evidence>
<dbReference type="InterPro" id="IPR058912">
    <property type="entry name" value="HTH_animal"/>
</dbReference>
<name>A0A974DE41_XENLA</name>
<dbReference type="EMBL" id="CM004470">
    <property type="protein sequence ID" value="OCT89306.1"/>
    <property type="molecule type" value="Genomic_DNA"/>
</dbReference>
<dbReference type="OMA" id="IRIREHM"/>
<protein>
    <recommendedName>
        <fullName evidence="1">Helix-turn-helix domain-containing protein</fullName>
    </recommendedName>
</protein>
<feature type="domain" description="Helix-turn-helix" evidence="1">
    <location>
        <begin position="417"/>
        <end position="470"/>
    </location>
</feature>
<dbReference type="Proteomes" id="UP000694892">
    <property type="component" value="Chromosome 3L"/>
</dbReference>